<protein>
    <submittedName>
        <fullName evidence="4">Nucleotidyltransferase family protein</fullName>
    </submittedName>
</protein>
<evidence type="ECO:0000256" key="2">
    <source>
        <dbReference type="ARBA" id="ARBA00022695"/>
    </source>
</evidence>
<reference evidence="4" key="1">
    <citation type="submission" date="2020-10" db="EMBL/GenBank/DDBJ databases">
        <authorList>
            <person name="Gilroy R."/>
        </authorList>
    </citation>
    <scope>NUCLEOTIDE SEQUENCE</scope>
    <source>
        <strain evidence="4">D3-1215</strain>
    </source>
</reference>
<dbReference type="SUPFAM" id="SSF53448">
    <property type="entry name" value="Nucleotide-diphospho-sugar transferases"/>
    <property type="match status" value="1"/>
</dbReference>
<name>A0A9D9HEB7_9BACT</name>
<evidence type="ECO:0000256" key="1">
    <source>
        <dbReference type="ARBA" id="ARBA00022679"/>
    </source>
</evidence>
<dbReference type="GO" id="GO:0016779">
    <property type="term" value="F:nucleotidyltransferase activity"/>
    <property type="evidence" value="ECO:0007669"/>
    <property type="project" value="UniProtKB-KW"/>
</dbReference>
<dbReference type="Gene3D" id="3.90.550.10">
    <property type="entry name" value="Spore Coat Polysaccharide Biosynthesis Protein SpsA, Chain A"/>
    <property type="match status" value="1"/>
</dbReference>
<accession>A0A9D9HEB7</accession>
<dbReference type="Proteomes" id="UP000823637">
    <property type="component" value="Unassembled WGS sequence"/>
</dbReference>
<evidence type="ECO:0000313" key="4">
    <source>
        <dbReference type="EMBL" id="MBO8446958.1"/>
    </source>
</evidence>
<sequence>MRKAMVLAAGLGTRLRPLTDNKPKALVEAGGKTLLEHTLLKLKESGFGFIVVNVHHFAWQITEFLRTNDNFGLHVEISDESGMLLDTGGAIKKACPLFEGSPFLIHNVDIMSNADLAALYDEQRARNAAALLLVSKRESSRKLLFAGDGRLCGWRNETTGETKLPWGNKTPGLTQDFAFSGIHVFSPSLYGRMAKYPDKFSIIDFYLDACKEETVYASIHDKLKLLDVGKPDTLHSPLIEEFYLHG</sequence>
<keyword evidence="1" id="KW-0808">Transferase</keyword>
<evidence type="ECO:0000313" key="5">
    <source>
        <dbReference type="Proteomes" id="UP000823637"/>
    </source>
</evidence>
<dbReference type="InterPro" id="IPR050065">
    <property type="entry name" value="GlmU-like"/>
</dbReference>
<gene>
    <name evidence="4" type="ORF">IAC32_04340</name>
</gene>
<evidence type="ECO:0000259" key="3">
    <source>
        <dbReference type="Pfam" id="PF00483"/>
    </source>
</evidence>
<dbReference type="PANTHER" id="PTHR43584:SF8">
    <property type="entry name" value="N-ACETYLMURAMATE ALPHA-1-PHOSPHATE URIDYLYLTRANSFERASE"/>
    <property type="match status" value="1"/>
</dbReference>
<dbReference type="InterPro" id="IPR029044">
    <property type="entry name" value="Nucleotide-diphossugar_trans"/>
</dbReference>
<dbReference type="PANTHER" id="PTHR43584">
    <property type="entry name" value="NUCLEOTIDYL TRANSFERASE"/>
    <property type="match status" value="1"/>
</dbReference>
<dbReference type="EMBL" id="JADIMR010000064">
    <property type="protein sequence ID" value="MBO8446958.1"/>
    <property type="molecule type" value="Genomic_DNA"/>
</dbReference>
<organism evidence="4 5">
    <name type="scientific">Candidatus Enterocola intestinipullorum</name>
    <dbReference type="NCBI Taxonomy" id="2840783"/>
    <lineage>
        <taxon>Bacteria</taxon>
        <taxon>Pseudomonadati</taxon>
        <taxon>Bacteroidota</taxon>
        <taxon>Bacteroidia</taxon>
        <taxon>Bacteroidales</taxon>
        <taxon>Candidatus Enterocola</taxon>
    </lineage>
</organism>
<keyword evidence="2" id="KW-0548">Nucleotidyltransferase</keyword>
<dbReference type="CDD" id="cd06422">
    <property type="entry name" value="NTP_transferase_like_1"/>
    <property type="match status" value="1"/>
</dbReference>
<feature type="domain" description="Nucleotidyl transferase" evidence="3">
    <location>
        <begin position="3"/>
        <end position="137"/>
    </location>
</feature>
<dbReference type="InterPro" id="IPR005835">
    <property type="entry name" value="NTP_transferase_dom"/>
</dbReference>
<comment type="caution">
    <text evidence="4">The sequence shown here is derived from an EMBL/GenBank/DDBJ whole genome shotgun (WGS) entry which is preliminary data.</text>
</comment>
<dbReference type="AlphaFoldDB" id="A0A9D9HEB7"/>
<reference evidence="4" key="2">
    <citation type="journal article" date="2021" name="PeerJ">
        <title>Extensive microbial diversity within the chicken gut microbiome revealed by metagenomics and culture.</title>
        <authorList>
            <person name="Gilroy R."/>
            <person name="Ravi A."/>
            <person name="Getino M."/>
            <person name="Pursley I."/>
            <person name="Horton D.L."/>
            <person name="Alikhan N.F."/>
            <person name="Baker D."/>
            <person name="Gharbi K."/>
            <person name="Hall N."/>
            <person name="Watson M."/>
            <person name="Adriaenssens E.M."/>
            <person name="Foster-Nyarko E."/>
            <person name="Jarju S."/>
            <person name="Secka A."/>
            <person name="Antonio M."/>
            <person name="Oren A."/>
            <person name="Chaudhuri R.R."/>
            <person name="La Ragione R."/>
            <person name="Hildebrand F."/>
            <person name="Pallen M.J."/>
        </authorList>
    </citation>
    <scope>NUCLEOTIDE SEQUENCE</scope>
    <source>
        <strain evidence="4">D3-1215</strain>
    </source>
</reference>
<proteinExistence type="predicted"/>
<dbReference type="Pfam" id="PF00483">
    <property type="entry name" value="NTP_transferase"/>
    <property type="match status" value="1"/>
</dbReference>